<dbReference type="AlphaFoldDB" id="A0A1G9R6M6"/>
<keyword evidence="3" id="KW-1185">Reference proteome</keyword>
<accession>A0A1G9R6M6</accession>
<dbReference type="InterPro" id="IPR055927">
    <property type="entry name" value="DUF7504"/>
</dbReference>
<feature type="compositionally biased region" description="Polar residues" evidence="1">
    <location>
        <begin position="93"/>
        <end position="107"/>
    </location>
</feature>
<feature type="region of interest" description="Disordered" evidence="1">
    <location>
        <begin position="83"/>
        <end position="114"/>
    </location>
</feature>
<proteinExistence type="predicted"/>
<dbReference type="EMBL" id="FNHL01000001">
    <property type="protein sequence ID" value="SDM18926.1"/>
    <property type="molecule type" value="Genomic_DNA"/>
</dbReference>
<sequence length="236" mass="25840">METPVDDLTFSRSLSALKQRGSNLLVVGSAAETVRKAAARRFLGDGVGESRRRLFVFTDAAHTDTTIGSGPVTHGTTRVVTRETPTRGAAGVQQPSAATPTELPSSTQREEIEHRTVDSEQLGTLAWAIEQELSGFERDGGPFATGELRLCFDSLTPLLSTHDTPAVLRFLRAIGNRVRADSGMAHYHLPVARDDPAVDELAPLFDAVIELRLSDGRPEHRWILRDESFESDWLPL</sequence>
<name>A0A1G9R6M6_9EURY</name>
<gene>
    <name evidence="2" type="ORF">SAMN04487949_1209</name>
</gene>
<dbReference type="Proteomes" id="UP000199451">
    <property type="component" value="Unassembled WGS sequence"/>
</dbReference>
<organism evidence="2 3">
    <name type="scientific">Halogranum gelatinilyticum</name>
    <dbReference type="NCBI Taxonomy" id="660521"/>
    <lineage>
        <taxon>Archaea</taxon>
        <taxon>Methanobacteriati</taxon>
        <taxon>Methanobacteriota</taxon>
        <taxon>Stenosarchaea group</taxon>
        <taxon>Halobacteria</taxon>
        <taxon>Halobacteriales</taxon>
        <taxon>Haloferacaceae</taxon>
    </lineage>
</organism>
<dbReference type="RefSeq" id="WP_089695023.1">
    <property type="nucleotide sequence ID" value="NZ_FNHL01000001.1"/>
</dbReference>
<protein>
    <recommendedName>
        <fullName evidence="4">KaiC protein</fullName>
    </recommendedName>
</protein>
<evidence type="ECO:0000313" key="2">
    <source>
        <dbReference type="EMBL" id="SDM18926.1"/>
    </source>
</evidence>
<evidence type="ECO:0008006" key="4">
    <source>
        <dbReference type="Google" id="ProtNLM"/>
    </source>
</evidence>
<dbReference type="Pfam" id="PF24336">
    <property type="entry name" value="DUF7504"/>
    <property type="match status" value="1"/>
</dbReference>
<dbReference type="OrthoDB" id="252760at2157"/>
<evidence type="ECO:0000313" key="3">
    <source>
        <dbReference type="Proteomes" id="UP000199451"/>
    </source>
</evidence>
<dbReference type="STRING" id="660521.SAMN04487949_1209"/>
<evidence type="ECO:0000256" key="1">
    <source>
        <dbReference type="SAM" id="MobiDB-lite"/>
    </source>
</evidence>
<reference evidence="3" key="1">
    <citation type="submission" date="2016-10" db="EMBL/GenBank/DDBJ databases">
        <authorList>
            <person name="Varghese N."/>
            <person name="Submissions S."/>
        </authorList>
    </citation>
    <scope>NUCLEOTIDE SEQUENCE [LARGE SCALE GENOMIC DNA]</scope>
    <source>
        <strain evidence="3">CGMCC 1.10119</strain>
    </source>
</reference>